<dbReference type="PANTHER" id="PTHR12736:SF7">
    <property type="entry name" value="LANC-LIKE PROTEIN 3"/>
    <property type="match status" value="1"/>
</dbReference>
<evidence type="ECO:0000313" key="3">
    <source>
        <dbReference type="Proteomes" id="UP000178606"/>
    </source>
</evidence>
<evidence type="ECO:0008006" key="4">
    <source>
        <dbReference type="Google" id="ProtNLM"/>
    </source>
</evidence>
<dbReference type="Proteomes" id="UP000178606">
    <property type="component" value="Unassembled WGS sequence"/>
</dbReference>
<organism evidence="2 3">
    <name type="scientific">Handelsmanbacteria sp. (strain RIFCSPLOWO2_12_FULL_64_10)</name>
    <dbReference type="NCBI Taxonomy" id="1817868"/>
    <lineage>
        <taxon>Bacteria</taxon>
        <taxon>Candidatus Handelsmaniibacteriota</taxon>
    </lineage>
</organism>
<gene>
    <name evidence="2" type="ORF">A3F84_02765</name>
</gene>
<keyword evidence="1" id="KW-0862">Zinc</keyword>
<dbReference type="InterPro" id="IPR007822">
    <property type="entry name" value="LANC-like"/>
</dbReference>
<dbReference type="SUPFAM" id="SSF158745">
    <property type="entry name" value="LanC-like"/>
    <property type="match status" value="1"/>
</dbReference>
<keyword evidence="1" id="KW-0479">Metal-binding</keyword>
<dbReference type="GO" id="GO:0005886">
    <property type="term" value="C:plasma membrane"/>
    <property type="evidence" value="ECO:0007669"/>
    <property type="project" value="TreeGrafter"/>
</dbReference>
<dbReference type="InterPro" id="IPR012341">
    <property type="entry name" value="6hp_glycosidase-like_sf"/>
</dbReference>
<dbReference type="GO" id="GO:0031179">
    <property type="term" value="P:peptide modification"/>
    <property type="evidence" value="ECO:0007669"/>
    <property type="project" value="InterPro"/>
</dbReference>
<comment type="caution">
    <text evidence="2">The sequence shown here is derived from an EMBL/GenBank/DDBJ whole genome shotgun (WGS) entry which is preliminary data.</text>
</comment>
<reference evidence="2 3" key="1">
    <citation type="journal article" date="2016" name="Nat. Commun.">
        <title>Thousands of microbial genomes shed light on interconnected biogeochemical processes in an aquifer system.</title>
        <authorList>
            <person name="Anantharaman K."/>
            <person name="Brown C.T."/>
            <person name="Hug L.A."/>
            <person name="Sharon I."/>
            <person name="Castelle C.J."/>
            <person name="Probst A.J."/>
            <person name="Thomas B.C."/>
            <person name="Singh A."/>
            <person name="Wilkins M.J."/>
            <person name="Karaoz U."/>
            <person name="Brodie E.L."/>
            <person name="Williams K.H."/>
            <person name="Hubbard S.S."/>
            <person name="Banfield J.F."/>
        </authorList>
    </citation>
    <scope>NUCLEOTIDE SEQUENCE [LARGE SCALE GENOMIC DNA]</scope>
    <source>
        <strain evidence="3">RIFCSPLOWO2_12_FULL_64_10</strain>
    </source>
</reference>
<accession>A0A1F6CWQ2</accession>
<name>A0A1F6CWQ2_HANXR</name>
<dbReference type="PRINTS" id="PR01950">
    <property type="entry name" value="LANCSUPER"/>
</dbReference>
<dbReference type="EMBL" id="MFKF01000118">
    <property type="protein sequence ID" value="OGG53598.1"/>
    <property type="molecule type" value="Genomic_DNA"/>
</dbReference>
<feature type="binding site" evidence="1">
    <location>
        <position position="305"/>
    </location>
    <ligand>
        <name>Zn(2+)</name>
        <dbReference type="ChEBI" id="CHEBI:29105"/>
    </ligand>
</feature>
<dbReference type="GO" id="GO:0005975">
    <property type="term" value="P:carbohydrate metabolic process"/>
    <property type="evidence" value="ECO:0007669"/>
    <property type="project" value="InterPro"/>
</dbReference>
<dbReference type="SMART" id="SM01260">
    <property type="entry name" value="LANC_like"/>
    <property type="match status" value="1"/>
</dbReference>
<dbReference type="PANTHER" id="PTHR12736">
    <property type="entry name" value="LANC-LIKE PROTEIN"/>
    <property type="match status" value="1"/>
</dbReference>
<protein>
    <recommendedName>
        <fullName evidence="4">Lanthionine synthetase C family protein</fullName>
    </recommendedName>
</protein>
<dbReference type="Pfam" id="PF05147">
    <property type="entry name" value="LANC_like"/>
    <property type="match status" value="1"/>
</dbReference>
<dbReference type="GO" id="GO:0046872">
    <property type="term" value="F:metal ion binding"/>
    <property type="evidence" value="ECO:0007669"/>
    <property type="project" value="UniProtKB-KW"/>
</dbReference>
<dbReference type="Gene3D" id="1.50.10.10">
    <property type="match status" value="1"/>
</dbReference>
<proteinExistence type="predicted"/>
<evidence type="ECO:0000313" key="2">
    <source>
        <dbReference type="EMBL" id="OGG53598.1"/>
    </source>
</evidence>
<evidence type="ECO:0000256" key="1">
    <source>
        <dbReference type="PIRSR" id="PIRSR607822-1"/>
    </source>
</evidence>
<dbReference type="AlphaFoldDB" id="A0A1F6CWQ2"/>
<sequence length="388" mass="43421">MNIATEGAHSVYSFIERTAERVPNGIRWQTIDYENKPQYHFNVFNGVGGISFFLAEYYRLTGSEAALDLAVGANQWCSSKEHKGFSRGIHFGKTGIAMAWLHLSRITKKPDYRSYCAENADILLREDPGPLTDLMGGAASNGLFLIRLWQATNEPKYLSGAVRCGAWLSAHLVRDERGCHCLLRPDGKWGDTPHVGVAHGIAGVGHFFLLLYEATQERRWADCAKEILETLVRHAIPDKGGFNWSQRLGNMELDRCQWSHGAPGIGLVFTKAYEVLKEPPYFEVAQKAGETTYAYGDFRHNATQCIGLAGCGEVFIELYRVSKDHRWLDRAYEFAAMALGCREKLPEGDAWPTDAPGLFSADFMYGAAGIGHFFLRLWKPGEIQMPLM</sequence>